<reference evidence="1" key="1">
    <citation type="journal article" date="2020" name="Stud. Mycol.">
        <title>101 Dothideomycetes genomes: a test case for predicting lifestyles and emergence of pathogens.</title>
        <authorList>
            <person name="Haridas S."/>
            <person name="Albert R."/>
            <person name="Binder M."/>
            <person name="Bloem J."/>
            <person name="Labutti K."/>
            <person name="Salamov A."/>
            <person name="Andreopoulos B."/>
            <person name="Baker S."/>
            <person name="Barry K."/>
            <person name="Bills G."/>
            <person name="Bluhm B."/>
            <person name="Cannon C."/>
            <person name="Castanera R."/>
            <person name="Culley D."/>
            <person name="Daum C."/>
            <person name="Ezra D."/>
            <person name="Gonzalez J."/>
            <person name="Henrissat B."/>
            <person name="Kuo A."/>
            <person name="Liang C."/>
            <person name="Lipzen A."/>
            <person name="Lutzoni F."/>
            <person name="Magnuson J."/>
            <person name="Mondo S."/>
            <person name="Nolan M."/>
            <person name="Ohm R."/>
            <person name="Pangilinan J."/>
            <person name="Park H.-J."/>
            <person name="Ramirez L."/>
            <person name="Alfaro M."/>
            <person name="Sun H."/>
            <person name="Tritt A."/>
            <person name="Yoshinaga Y."/>
            <person name="Zwiers L.-H."/>
            <person name="Turgeon B."/>
            <person name="Goodwin S."/>
            <person name="Spatafora J."/>
            <person name="Crous P."/>
            <person name="Grigoriev I."/>
        </authorList>
    </citation>
    <scope>NUCLEOTIDE SEQUENCE</scope>
    <source>
        <strain evidence="1">CBS 133067</strain>
    </source>
</reference>
<protein>
    <submittedName>
        <fullName evidence="1">Uncharacterized protein</fullName>
    </submittedName>
</protein>
<dbReference type="InterPro" id="IPR022025">
    <property type="entry name" value="Amidoligase_2"/>
</dbReference>
<proteinExistence type="predicted"/>
<organism evidence="1 2">
    <name type="scientific">Rhizodiscina lignyota</name>
    <dbReference type="NCBI Taxonomy" id="1504668"/>
    <lineage>
        <taxon>Eukaryota</taxon>
        <taxon>Fungi</taxon>
        <taxon>Dikarya</taxon>
        <taxon>Ascomycota</taxon>
        <taxon>Pezizomycotina</taxon>
        <taxon>Dothideomycetes</taxon>
        <taxon>Pleosporomycetidae</taxon>
        <taxon>Aulographales</taxon>
        <taxon>Rhizodiscinaceae</taxon>
        <taxon>Rhizodiscina</taxon>
    </lineage>
</organism>
<dbReference type="OrthoDB" id="412402at2759"/>
<dbReference type="Proteomes" id="UP000799772">
    <property type="component" value="Unassembled WGS sequence"/>
</dbReference>
<accession>A0A9P4ICJ2</accession>
<dbReference type="AlphaFoldDB" id="A0A9P4ICJ2"/>
<comment type="caution">
    <text evidence="1">The sequence shown here is derived from an EMBL/GenBank/DDBJ whole genome shotgun (WGS) entry which is preliminary data.</text>
</comment>
<dbReference type="Pfam" id="PF12224">
    <property type="entry name" value="Amidoligase_2"/>
    <property type="match status" value="1"/>
</dbReference>
<dbReference type="PANTHER" id="PTHR36847:SF1">
    <property type="entry name" value="AMIDOLIGASE ENZYME"/>
    <property type="match status" value="1"/>
</dbReference>
<dbReference type="EMBL" id="ML978125">
    <property type="protein sequence ID" value="KAF2099366.1"/>
    <property type="molecule type" value="Genomic_DNA"/>
</dbReference>
<sequence length="509" mass="58221">MANIRAQWEYQEQLVNSTTTPSSYESGDVAPRPCLTFGVELEFVFLFHEDLLLGYLREHFKTSAIVKDVSWEEELMLRQKLHRSIPYNSWALTDAGDNPTTVKPSFCSSTEKQLTSISGKRTTVPASIRAYHTEPLHILHGLLSSALQQRFDVFHSDDWSKKDRYEAWTITDDISLSGTDKRTMTNAIAPISNVSRPLDLDEWDSYGVELVSPPYRSVSPFLQDLKKIVTTLQGHRHSFRHAANSFTFATADILKKRSIDNFRRDQPLHTSTADLQCGFHVHVGLPDGTAFDTRTLQTLAYLVIVYAHEISTIHHSSRRGRSDLIVSNRENFYAEPTGPILRTDGDGKKRWYQPGLKSLEEIRTCLFDRVDRARDPVAALIQYVGNKMHIVNFAASAANGARPRTVEFRQHTGTLDVRAVEGWVRFCVKLVELAQRYARGGQLGKVKSWDDDISLEDLMGEMELEPEWKEYFKRRQDQGKVVEVEGEMLIWEEVDEEFMDMDDEAYYSG</sequence>
<evidence type="ECO:0000313" key="1">
    <source>
        <dbReference type="EMBL" id="KAF2099366.1"/>
    </source>
</evidence>
<gene>
    <name evidence="1" type="ORF">NA57DRAFT_74867</name>
</gene>
<name>A0A9P4ICJ2_9PEZI</name>
<keyword evidence="2" id="KW-1185">Reference proteome</keyword>
<dbReference type="PANTHER" id="PTHR36847">
    <property type="entry name" value="AMIDOLIGASE ENZYME"/>
    <property type="match status" value="1"/>
</dbReference>
<evidence type="ECO:0000313" key="2">
    <source>
        <dbReference type="Proteomes" id="UP000799772"/>
    </source>
</evidence>